<organism evidence="2">
    <name type="scientific">Marinobacter nauticus</name>
    <name type="common">Marinobacter hydrocarbonoclasticus</name>
    <name type="synonym">Marinobacter aquaeolei</name>
    <dbReference type="NCBI Taxonomy" id="2743"/>
    <lineage>
        <taxon>Bacteria</taxon>
        <taxon>Pseudomonadati</taxon>
        <taxon>Pseudomonadota</taxon>
        <taxon>Gammaproteobacteria</taxon>
        <taxon>Pseudomonadales</taxon>
        <taxon>Marinobacteraceae</taxon>
        <taxon>Marinobacter</taxon>
    </lineage>
</organism>
<proteinExistence type="predicted"/>
<dbReference type="EMBL" id="AP019537">
    <property type="protein sequence ID" value="BBJ04786.1"/>
    <property type="molecule type" value="Genomic_DNA"/>
</dbReference>
<reference evidence="2" key="1">
    <citation type="submission" date="2019-03" db="EMBL/GenBank/DDBJ databases">
        <title>Whole genome analysis of nitrate-reducing bacteria Marinobacter hydrocarbonoclasticus YB03.</title>
        <authorList>
            <person name="Azam A.H."/>
            <person name="Yuk S.R."/>
            <person name="Kamarisima K."/>
            <person name="Miyanaga K."/>
            <person name="Tanji Y."/>
        </authorList>
    </citation>
    <scope>NUCLEOTIDE SEQUENCE</scope>
    <source>
        <strain evidence="2">YB03</strain>
    </source>
</reference>
<evidence type="ECO:0000256" key="1">
    <source>
        <dbReference type="SAM" id="MobiDB-lite"/>
    </source>
</evidence>
<feature type="region of interest" description="Disordered" evidence="1">
    <location>
        <begin position="1"/>
        <end position="26"/>
    </location>
</feature>
<gene>
    <name evidence="2" type="ORF">YBY_26350</name>
</gene>
<evidence type="ECO:0000313" key="2">
    <source>
        <dbReference type="EMBL" id="BBJ04786.1"/>
    </source>
</evidence>
<protein>
    <submittedName>
        <fullName evidence="2">Uncharacterized protein</fullName>
    </submittedName>
</protein>
<sequence>MLTIVPKFEGESGDSLPKISEARDGRSEAHMDVLVAFFGRESPLSPPPKPGRLGPN</sequence>
<name>A0A455W5W7_MARNT</name>
<dbReference type="AlphaFoldDB" id="A0A455W5W7"/>
<accession>A0A455W5W7</accession>